<name>A0A0A2G516_9PORP</name>
<reference evidence="1 2" key="1">
    <citation type="submission" date="2014-08" db="EMBL/GenBank/DDBJ databases">
        <title>Porphyromonas gingivicanis strain:COT-022_OH1391 Genome sequencing.</title>
        <authorList>
            <person name="Wallis C."/>
            <person name="Deusch O."/>
            <person name="O'Flynn C."/>
            <person name="Davis I."/>
            <person name="Jospin G."/>
            <person name="Darling A.E."/>
            <person name="Coil D.A."/>
            <person name="Alexiev A."/>
            <person name="Horsfall A."/>
            <person name="Kirkwood N."/>
            <person name="Harris S."/>
            <person name="Eisen J.A."/>
        </authorList>
    </citation>
    <scope>NUCLEOTIDE SEQUENCE [LARGE SCALE GENOMIC DNA]</scope>
    <source>
        <strain evidence="2">COT-022 OH1391</strain>
    </source>
</reference>
<dbReference type="RefSeq" id="WP_036883261.1">
    <property type="nucleotide sequence ID" value="NZ_JQZW01000007.1"/>
</dbReference>
<accession>A0A0A2G516</accession>
<dbReference type="STRING" id="266762.HQ36_02575"/>
<gene>
    <name evidence="1" type="ORF">HQ36_02575</name>
</gene>
<proteinExistence type="predicted"/>
<comment type="caution">
    <text evidence="1">The sequence shown here is derived from an EMBL/GenBank/DDBJ whole genome shotgun (WGS) entry which is preliminary data.</text>
</comment>
<dbReference type="AlphaFoldDB" id="A0A0A2G516"/>
<evidence type="ECO:0000313" key="1">
    <source>
        <dbReference type="EMBL" id="KGN98321.1"/>
    </source>
</evidence>
<organism evidence="1 2">
    <name type="scientific">Porphyromonas gingivicanis</name>
    <dbReference type="NCBI Taxonomy" id="266762"/>
    <lineage>
        <taxon>Bacteria</taxon>
        <taxon>Pseudomonadati</taxon>
        <taxon>Bacteroidota</taxon>
        <taxon>Bacteroidia</taxon>
        <taxon>Bacteroidales</taxon>
        <taxon>Porphyromonadaceae</taxon>
        <taxon>Porphyromonas</taxon>
    </lineage>
</organism>
<dbReference type="EMBL" id="JQZW01000007">
    <property type="protein sequence ID" value="KGN98321.1"/>
    <property type="molecule type" value="Genomic_DNA"/>
</dbReference>
<evidence type="ECO:0000313" key="2">
    <source>
        <dbReference type="Proteomes" id="UP000030134"/>
    </source>
</evidence>
<dbReference type="Proteomes" id="UP000030134">
    <property type="component" value="Unassembled WGS sequence"/>
</dbReference>
<keyword evidence="2" id="KW-1185">Reference proteome</keyword>
<sequence length="74" mass="8352">MLVVILFLCSKTHLFRGAKVTIFLHNSRFLLLRIIDGFRTPRELLDLSAESLVKSSVKMLATFRATSSLISLKS</sequence>
<protein>
    <submittedName>
        <fullName evidence="1">Uncharacterized protein</fullName>
    </submittedName>
</protein>